<keyword evidence="7" id="KW-0411">Iron-sulfur</keyword>
<evidence type="ECO:0000256" key="7">
    <source>
        <dbReference type="ARBA" id="ARBA00023014"/>
    </source>
</evidence>
<dbReference type="CDD" id="cd08879">
    <property type="entry name" value="RHO_alpha_C_AntDO-like"/>
    <property type="match status" value="1"/>
</dbReference>
<keyword evidence="6" id="KW-0408">Iron</keyword>
<dbReference type="EMBL" id="JBIAQY010000031">
    <property type="protein sequence ID" value="MFF3574836.1"/>
    <property type="molecule type" value="Genomic_DNA"/>
</dbReference>
<dbReference type="InterPro" id="IPR017941">
    <property type="entry name" value="Rieske_2Fe-2S"/>
</dbReference>
<feature type="domain" description="Rieske" evidence="9">
    <location>
        <begin position="63"/>
        <end position="174"/>
    </location>
</feature>
<evidence type="ECO:0000256" key="1">
    <source>
        <dbReference type="ARBA" id="ARBA00008751"/>
    </source>
</evidence>
<proteinExistence type="inferred from homology"/>
<evidence type="ECO:0000256" key="5">
    <source>
        <dbReference type="ARBA" id="ARBA00023002"/>
    </source>
</evidence>
<dbReference type="Gene3D" id="2.102.10.10">
    <property type="entry name" value="Rieske [2Fe-2S] iron-sulphur domain"/>
    <property type="match status" value="1"/>
</dbReference>
<dbReference type="PROSITE" id="PS51296">
    <property type="entry name" value="RIESKE"/>
    <property type="match status" value="1"/>
</dbReference>
<evidence type="ECO:0000259" key="9">
    <source>
        <dbReference type="PROSITE" id="PS51296"/>
    </source>
</evidence>
<dbReference type="InterPro" id="IPR036922">
    <property type="entry name" value="Rieske_2Fe-2S_sf"/>
</dbReference>
<dbReference type="Pfam" id="PF00848">
    <property type="entry name" value="Ring_hydroxyl_A"/>
    <property type="match status" value="1"/>
</dbReference>
<evidence type="ECO:0000256" key="3">
    <source>
        <dbReference type="ARBA" id="ARBA00022723"/>
    </source>
</evidence>
<keyword evidence="3" id="KW-0479">Metal-binding</keyword>
<dbReference type="Pfam" id="PF00355">
    <property type="entry name" value="Rieske"/>
    <property type="match status" value="1"/>
</dbReference>
<comment type="similarity">
    <text evidence="1">Belongs to the bacterial ring-hydroxylating dioxygenase alpha subunit family.</text>
</comment>
<evidence type="ECO:0000313" key="10">
    <source>
        <dbReference type="EMBL" id="MFF3574836.1"/>
    </source>
</evidence>
<keyword evidence="4" id="KW-0223">Dioxygenase</keyword>
<comment type="caution">
    <text evidence="10">The sequence shown here is derived from an EMBL/GenBank/DDBJ whole genome shotgun (WGS) entry which is preliminary data.</text>
</comment>
<dbReference type="PANTHER" id="PTHR43756">
    <property type="entry name" value="CHOLINE MONOOXYGENASE, CHLOROPLASTIC"/>
    <property type="match status" value="1"/>
</dbReference>
<keyword evidence="5" id="KW-0560">Oxidoreductase</keyword>
<evidence type="ECO:0000256" key="2">
    <source>
        <dbReference type="ARBA" id="ARBA00022714"/>
    </source>
</evidence>
<reference evidence="10 11" key="1">
    <citation type="submission" date="2024-10" db="EMBL/GenBank/DDBJ databases">
        <title>The Natural Products Discovery Center: Release of the First 8490 Sequenced Strains for Exploring Actinobacteria Biosynthetic Diversity.</title>
        <authorList>
            <person name="Kalkreuter E."/>
            <person name="Kautsar S.A."/>
            <person name="Yang D."/>
            <person name="Bader C.D."/>
            <person name="Teijaro C.N."/>
            <person name="Fluegel L."/>
            <person name="Davis C.M."/>
            <person name="Simpson J.R."/>
            <person name="Lauterbach L."/>
            <person name="Steele A.D."/>
            <person name="Gui C."/>
            <person name="Meng S."/>
            <person name="Li G."/>
            <person name="Viehrig K."/>
            <person name="Ye F."/>
            <person name="Su P."/>
            <person name="Kiefer A.F."/>
            <person name="Nichols A."/>
            <person name="Cepeda A.J."/>
            <person name="Yan W."/>
            <person name="Fan B."/>
            <person name="Jiang Y."/>
            <person name="Adhikari A."/>
            <person name="Zheng C.-J."/>
            <person name="Schuster L."/>
            <person name="Cowan T.M."/>
            <person name="Smanski M.J."/>
            <person name="Chevrette M.G."/>
            <person name="De Carvalho L.P.S."/>
            <person name="Shen B."/>
        </authorList>
    </citation>
    <scope>NUCLEOTIDE SEQUENCE [LARGE SCALE GENOMIC DNA]</scope>
    <source>
        <strain evidence="10 11">NPDC002593</strain>
    </source>
</reference>
<dbReference type="Gene3D" id="3.90.380.10">
    <property type="entry name" value="Naphthalene 1,2-dioxygenase Alpha Subunit, Chain A, domain 1"/>
    <property type="match status" value="1"/>
</dbReference>
<dbReference type="InterPro" id="IPR001663">
    <property type="entry name" value="Rng_hydr_dOase-A"/>
</dbReference>
<evidence type="ECO:0000313" key="11">
    <source>
        <dbReference type="Proteomes" id="UP001601992"/>
    </source>
</evidence>
<organism evidence="10 11">
    <name type="scientific">Nocardia jiangxiensis</name>
    <dbReference type="NCBI Taxonomy" id="282685"/>
    <lineage>
        <taxon>Bacteria</taxon>
        <taxon>Bacillati</taxon>
        <taxon>Actinomycetota</taxon>
        <taxon>Actinomycetes</taxon>
        <taxon>Mycobacteriales</taxon>
        <taxon>Nocardiaceae</taxon>
        <taxon>Nocardia</taxon>
    </lineage>
</organism>
<evidence type="ECO:0000256" key="4">
    <source>
        <dbReference type="ARBA" id="ARBA00022964"/>
    </source>
</evidence>
<sequence length="444" mass="49129">MSTLEPTVAHSASLHTATNHTTKNADTFDVADVVQGDRVHGSVYTSPEIFKREMDTIFRTGWVYVAHESEVSEEGDYLTRVIGHDPVVVVRGKDGVVRVLLNRCSHRANKLCNAESGNASNFRCPYHGWTFSNDGSLAAVPIRNGYGDAFKKVRSELGMAEAPRVDSYGGFLFASLSADGVSLKEHLGGATRAIDRVLDLSPTGTIDLRSNWMKHLHHANWKMVVENNVDGYHALFTHASVYDAIKPAKVSHIPSKVEVVVRDIGDGHSEIDYSAEYRKLDEEFVWYGRTPREKLPEYVAALEKAHGVEKAHDALVVGPAHTLIWPNLFLAEMNVMYVEPIDVDRTIAYTTAVMIPGQDKLNERTLRRSEGAMGPAGFLIADDGEIGMRNQAGLAARKPEWLRLSRGLETDETDETGIVNSDKSAETPQRGFYRQWAAVVGQEI</sequence>
<dbReference type="SUPFAM" id="SSF50022">
    <property type="entry name" value="ISP domain"/>
    <property type="match status" value="1"/>
</dbReference>
<dbReference type="InterPro" id="IPR015879">
    <property type="entry name" value="Ring_hydroxy_dOase_asu_C_dom"/>
</dbReference>
<keyword evidence="8" id="KW-0520">NAD</keyword>
<dbReference type="RefSeq" id="WP_174435034.1">
    <property type="nucleotide sequence ID" value="NZ_JBIAQY010000031.1"/>
</dbReference>
<dbReference type="PROSITE" id="PS00570">
    <property type="entry name" value="RING_HYDROXYL_ALPHA"/>
    <property type="match status" value="1"/>
</dbReference>
<keyword evidence="11" id="KW-1185">Reference proteome</keyword>
<accession>A0ABW6SI45</accession>
<dbReference type="PANTHER" id="PTHR43756:SF1">
    <property type="entry name" value="3-PHENYLPROPIONATE_CINNAMIC ACID DIOXYGENASE SUBUNIT ALPHA"/>
    <property type="match status" value="1"/>
</dbReference>
<evidence type="ECO:0000256" key="6">
    <source>
        <dbReference type="ARBA" id="ARBA00023004"/>
    </source>
</evidence>
<dbReference type="InterPro" id="IPR015881">
    <property type="entry name" value="ARHD_Rieske_2Fe_2S"/>
</dbReference>
<dbReference type="SUPFAM" id="SSF55961">
    <property type="entry name" value="Bet v1-like"/>
    <property type="match status" value="1"/>
</dbReference>
<evidence type="ECO:0000256" key="8">
    <source>
        <dbReference type="ARBA" id="ARBA00023027"/>
    </source>
</evidence>
<protein>
    <submittedName>
        <fullName evidence="10">Rieske 2Fe-2S domain-containing protein</fullName>
    </submittedName>
</protein>
<dbReference type="Proteomes" id="UP001601992">
    <property type="component" value="Unassembled WGS sequence"/>
</dbReference>
<dbReference type="PRINTS" id="PR00090">
    <property type="entry name" value="RNGDIOXGNASE"/>
</dbReference>
<gene>
    <name evidence="10" type="ORF">ACFYXQ_44525</name>
</gene>
<keyword evidence="2" id="KW-0001">2Fe-2S</keyword>
<name>A0ABW6SI45_9NOCA</name>